<dbReference type="InterPro" id="IPR020783">
    <property type="entry name" value="Ribosomal_uL11_C"/>
</dbReference>
<evidence type="ECO:0000256" key="4">
    <source>
        <dbReference type="ARBA" id="ARBA00038782"/>
    </source>
</evidence>
<dbReference type="GO" id="GO:0070180">
    <property type="term" value="F:large ribosomal subunit rRNA binding"/>
    <property type="evidence" value="ECO:0007669"/>
    <property type="project" value="TreeGrafter"/>
</dbReference>
<evidence type="ECO:0000256" key="7">
    <source>
        <dbReference type="RuleBase" id="RU003978"/>
    </source>
</evidence>
<keyword evidence="10" id="KW-1185">Reference proteome</keyword>
<keyword evidence="3 7" id="KW-0687">Ribonucleoprotein</keyword>
<evidence type="ECO:0000256" key="1">
    <source>
        <dbReference type="ARBA" id="ARBA00010537"/>
    </source>
</evidence>
<dbReference type="Proteomes" id="UP000695007">
    <property type="component" value="Unplaced"/>
</dbReference>
<feature type="domain" description="Large ribosomal subunit protein uL11 C-terminal" evidence="8">
    <location>
        <begin position="55"/>
        <end position="123"/>
    </location>
</feature>
<accession>A0AAJ6YWS8</accession>
<dbReference type="GeneID" id="105368444"/>
<dbReference type="InterPro" id="IPR036769">
    <property type="entry name" value="Ribosomal_uL11_C_sf"/>
</dbReference>
<feature type="domain" description="Large ribosomal subunit protein uL11 N-terminal" evidence="9">
    <location>
        <begin position="2"/>
        <end position="49"/>
    </location>
</feature>
<comment type="similarity">
    <text evidence="1 7">Belongs to the universal ribosomal protein uL11 family.</text>
</comment>
<dbReference type="GO" id="GO:0005762">
    <property type="term" value="C:mitochondrial large ribosomal subunit"/>
    <property type="evidence" value="ECO:0007669"/>
    <property type="project" value="TreeGrafter"/>
</dbReference>
<dbReference type="PANTHER" id="PTHR11661">
    <property type="entry name" value="60S RIBOSOMAL PROTEIN L12"/>
    <property type="match status" value="1"/>
</dbReference>
<dbReference type="SUPFAM" id="SSF46906">
    <property type="entry name" value="Ribosomal protein L11, C-terminal domain"/>
    <property type="match status" value="1"/>
</dbReference>
<dbReference type="InterPro" id="IPR020784">
    <property type="entry name" value="Ribosomal_uL11_N"/>
</dbReference>
<dbReference type="FunFam" id="1.10.10.250:FF:000003">
    <property type="entry name" value="Mitochondrial ribosomal protein L11"/>
    <property type="match status" value="1"/>
</dbReference>
<feature type="non-terminal residue" evidence="11">
    <location>
        <position position="1"/>
    </location>
</feature>
<dbReference type="Gene3D" id="1.10.10.250">
    <property type="entry name" value="Ribosomal protein L11, C-terminal domain"/>
    <property type="match status" value="1"/>
</dbReference>
<dbReference type="GO" id="GO:0003735">
    <property type="term" value="F:structural constituent of ribosome"/>
    <property type="evidence" value="ECO:0007669"/>
    <property type="project" value="InterPro"/>
</dbReference>
<dbReference type="SUPFAM" id="SSF54747">
    <property type="entry name" value="Ribosomal L11/L12e N-terminal domain"/>
    <property type="match status" value="1"/>
</dbReference>
<dbReference type="SMART" id="SM00649">
    <property type="entry name" value="RL11"/>
    <property type="match status" value="1"/>
</dbReference>
<keyword evidence="2 7" id="KW-0689">Ribosomal protein</keyword>
<dbReference type="HAMAP" id="MF_00736">
    <property type="entry name" value="Ribosomal_uL11"/>
    <property type="match status" value="1"/>
</dbReference>
<dbReference type="PANTHER" id="PTHR11661:SF1">
    <property type="entry name" value="LARGE RIBOSOMAL SUBUNIT PROTEIN UL11M"/>
    <property type="match status" value="1"/>
</dbReference>
<reference evidence="11" key="1">
    <citation type="submission" date="2025-08" db="UniProtKB">
        <authorList>
            <consortium name="RefSeq"/>
        </authorList>
    </citation>
    <scope>IDENTIFICATION</scope>
</reference>
<dbReference type="KEGG" id="csol:105368444"/>
<dbReference type="AlphaFoldDB" id="A0AAJ6YWS8"/>
<dbReference type="GO" id="GO:0006412">
    <property type="term" value="P:translation"/>
    <property type="evidence" value="ECO:0007669"/>
    <property type="project" value="InterPro"/>
</dbReference>
<gene>
    <name evidence="11" type="primary">LOC105368444</name>
</gene>
<proteinExistence type="inferred from homology"/>
<organism evidence="10 11">
    <name type="scientific">Ceratosolen solmsi marchali</name>
    <dbReference type="NCBI Taxonomy" id="326594"/>
    <lineage>
        <taxon>Eukaryota</taxon>
        <taxon>Metazoa</taxon>
        <taxon>Ecdysozoa</taxon>
        <taxon>Arthropoda</taxon>
        <taxon>Hexapoda</taxon>
        <taxon>Insecta</taxon>
        <taxon>Pterygota</taxon>
        <taxon>Neoptera</taxon>
        <taxon>Endopterygota</taxon>
        <taxon>Hymenoptera</taxon>
        <taxon>Apocrita</taxon>
        <taxon>Proctotrupomorpha</taxon>
        <taxon>Chalcidoidea</taxon>
        <taxon>Agaonidae</taxon>
        <taxon>Agaoninae</taxon>
        <taxon>Ceratosolen</taxon>
    </lineage>
</organism>
<dbReference type="Pfam" id="PF03946">
    <property type="entry name" value="Ribosomal_L11_N"/>
    <property type="match status" value="1"/>
</dbReference>
<dbReference type="InterPro" id="IPR000911">
    <property type="entry name" value="Ribosomal_uL11"/>
</dbReference>
<evidence type="ECO:0000313" key="10">
    <source>
        <dbReference type="Proteomes" id="UP000695007"/>
    </source>
</evidence>
<dbReference type="CTD" id="65003"/>
<evidence type="ECO:0000313" key="11">
    <source>
        <dbReference type="RefSeq" id="XP_011505756.1"/>
    </source>
</evidence>
<dbReference type="Gene3D" id="3.30.1550.10">
    <property type="entry name" value="Ribosomal protein L11/L12, N-terminal domain"/>
    <property type="match status" value="1"/>
</dbReference>
<evidence type="ECO:0000256" key="5">
    <source>
        <dbReference type="ARBA" id="ARBA00040104"/>
    </source>
</evidence>
<sequence length="166" mass="18875">SASPPLGPFLGQRNINIHNFVKEFNLKTADIKEGIPMTCKIKVNSDGTYNLDINNPSSIYYLKQASGLERGKMIGEKVVGKITLKHLYEIAKIKAEDHALALMSLQQITQMLVGTARTAGIEIVKELEYDEYSKFLEKRNAYVESRILRMNEKKEEKLLRTTKTKK</sequence>
<name>A0AAJ6YWS8_9HYME</name>
<comment type="subunit">
    <text evidence="4">Component of the mitochondrial ribosome large subunit (39S) which comprises a 16S rRNA and about 50 distinct proteins.</text>
</comment>
<protein>
    <recommendedName>
        <fullName evidence="5">Large ribosomal subunit protein uL11m</fullName>
    </recommendedName>
    <alternativeName>
        <fullName evidence="6">39S ribosomal protein L11, mitochondrial</fullName>
    </alternativeName>
</protein>
<dbReference type="Pfam" id="PF00298">
    <property type="entry name" value="Ribosomal_L11"/>
    <property type="match status" value="1"/>
</dbReference>
<evidence type="ECO:0000256" key="2">
    <source>
        <dbReference type="ARBA" id="ARBA00022980"/>
    </source>
</evidence>
<evidence type="ECO:0000256" key="3">
    <source>
        <dbReference type="ARBA" id="ARBA00023274"/>
    </source>
</evidence>
<evidence type="ECO:0000259" key="8">
    <source>
        <dbReference type="Pfam" id="PF00298"/>
    </source>
</evidence>
<dbReference type="CDD" id="cd00349">
    <property type="entry name" value="Ribosomal_L11"/>
    <property type="match status" value="1"/>
</dbReference>
<evidence type="ECO:0000256" key="6">
    <source>
        <dbReference type="ARBA" id="ARBA00041455"/>
    </source>
</evidence>
<evidence type="ECO:0000259" key="9">
    <source>
        <dbReference type="Pfam" id="PF03946"/>
    </source>
</evidence>
<dbReference type="RefSeq" id="XP_011505756.1">
    <property type="nucleotide sequence ID" value="XM_011507454.1"/>
</dbReference>
<dbReference type="InterPro" id="IPR036796">
    <property type="entry name" value="Ribosomal_uL11_N_sf"/>
</dbReference>